<evidence type="ECO:0000256" key="7">
    <source>
        <dbReference type="SAM" id="MobiDB-lite"/>
    </source>
</evidence>
<dbReference type="Proteomes" id="UP000594638">
    <property type="component" value="Unassembled WGS sequence"/>
</dbReference>
<dbReference type="OrthoDB" id="40134at2759"/>
<dbReference type="GO" id="GO:0016020">
    <property type="term" value="C:membrane"/>
    <property type="evidence" value="ECO:0007669"/>
    <property type="project" value="UniProtKB-SubCell"/>
</dbReference>
<dbReference type="GO" id="GO:0006865">
    <property type="term" value="P:amino acid transport"/>
    <property type="evidence" value="ECO:0007669"/>
    <property type="project" value="UniProtKB-KW"/>
</dbReference>
<dbReference type="Gramene" id="OE9A074898T2">
    <property type="protein sequence ID" value="OE9A074898C2"/>
    <property type="gene ID" value="OE9A074898"/>
</dbReference>
<keyword evidence="5 8" id="KW-1133">Transmembrane helix</keyword>
<evidence type="ECO:0000313" key="11">
    <source>
        <dbReference type="Proteomes" id="UP000594638"/>
    </source>
</evidence>
<feature type="transmembrane region" description="Helical" evidence="8">
    <location>
        <begin position="274"/>
        <end position="293"/>
    </location>
</feature>
<keyword evidence="3 8" id="KW-0812">Transmembrane</keyword>
<sequence length="463" mass="51306">MEEQTSTLLRDSVSSAESSHRNSTKRTGTVWTAIAHIITGVIGSGVLSLAWSVAQLGWISGPICMVVFCVMTIISSNLLCDCYRYPHPEIGPIRNRSFAEAVRCYLGKKNSWIAEIFVQEGYYGCGVAYTITSAISMRAILKSNCYHKEGHDAPCEYGDSFFILLFGVVQILFSQIPDFHNMEWLSIIATIMSFSYTFIGLALSLAKVVGDGEIKGDISGVSTAASVQKIWLSSQALGDIAFSFSYNTILLDIQDTLKTPPPENKTMKKASTTAIIISSFFSLCCGCFGYAAFGNQAPGNLLTGFGFYEPYWLIDFANACIVLHLVGGYQIYSQPLFAVTERWISKKHPNSKFVNKEHRIKLPLLHDFKLNLLRLCFRTAYVASTTGVAILFPYFNQVLGVIGALNFWPLAIYFPVEMYLAQNNIRAWTRTWTVLQAFKILGLLCNIIALVGSIEGLISNRLS</sequence>
<feature type="domain" description="Amino acid transporter transmembrane" evidence="9">
    <location>
        <begin position="26"/>
        <end position="454"/>
    </location>
</feature>
<proteinExistence type="predicted"/>
<dbReference type="Pfam" id="PF01490">
    <property type="entry name" value="Aa_trans"/>
    <property type="match status" value="1"/>
</dbReference>
<dbReference type="InterPro" id="IPR013057">
    <property type="entry name" value="AA_transpt_TM"/>
</dbReference>
<feature type="transmembrane region" description="Helical" evidence="8">
    <location>
        <begin position="313"/>
        <end position="332"/>
    </location>
</feature>
<keyword evidence="11" id="KW-1185">Reference proteome</keyword>
<reference evidence="10 11" key="1">
    <citation type="submission" date="2019-12" db="EMBL/GenBank/DDBJ databases">
        <authorList>
            <person name="Alioto T."/>
            <person name="Alioto T."/>
            <person name="Gomez Garrido J."/>
        </authorList>
    </citation>
    <scope>NUCLEOTIDE SEQUENCE [LARGE SCALE GENOMIC DNA]</scope>
</reference>
<accession>A0A8S0T8X9</accession>
<feature type="transmembrane region" description="Helical" evidence="8">
    <location>
        <begin position="157"/>
        <end position="176"/>
    </location>
</feature>
<feature type="region of interest" description="Disordered" evidence="7">
    <location>
        <begin position="1"/>
        <end position="21"/>
    </location>
</feature>
<feature type="compositionally biased region" description="Polar residues" evidence="7">
    <location>
        <begin position="1"/>
        <end position="17"/>
    </location>
</feature>
<comment type="subcellular location">
    <subcellularLocation>
        <location evidence="1">Membrane</location>
    </subcellularLocation>
</comment>
<protein>
    <submittedName>
        <fullName evidence="10">Probable amino acid permease 7 isoform X1</fullName>
    </submittedName>
</protein>
<feature type="transmembrane region" description="Helical" evidence="8">
    <location>
        <begin position="59"/>
        <end position="80"/>
    </location>
</feature>
<evidence type="ECO:0000259" key="9">
    <source>
        <dbReference type="Pfam" id="PF01490"/>
    </source>
</evidence>
<feature type="transmembrane region" description="Helical" evidence="8">
    <location>
        <begin position="182"/>
        <end position="206"/>
    </location>
</feature>
<feature type="transmembrane region" description="Helical" evidence="8">
    <location>
        <begin position="432"/>
        <end position="454"/>
    </location>
</feature>
<evidence type="ECO:0000256" key="8">
    <source>
        <dbReference type="SAM" id="Phobius"/>
    </source>
</evidence>
<evidence type="ECO:0000256" key="3">
    <source>
        <dbReference type="ARBA" id="ARBA00022692"/>
    </source>
</evidence>
<comment type="caution">
    <text evidence="10">The sequence shown here is derived from an EMBL/GenBank/DDBJ whole genome shotgun (WGS) entry which is preliminary data.</text>
</comment>
<evidence type="ECO:0000256" key="1">
    <source>
        <dbReference type="ARBA" id="ARBA00004370"/>
    </source>
</evidence>
<feature type="transmembrane region" description="Helical" evidence="8">
    <location>
        <begin position="30"/>
        <end position="53"/>
    </location>
</feature>
<name>A0A8S0T8X9_OLEEU</name>
<evidence type="ECO:0000256" key="6">
    <source>
        <dbReference type="ARBA" id="ARBA00023136"/>
    </source>
</evidence>
<organism evidence="10 11">
    <name type="scientific">Olea europaea subsp. europaea</name>
    <dbReference type="NCBI Taxonomy" id="158383"/>
    <lineage>
        <taxon>Eukaryota</taxon>
        <taxon>Viridiplantae</taxon>
        <taxon>Streptophyta</taxon>
        <taxon>Embryophyta</taxon>
        <taxon>Tracheophyta</taxon>
        <taxon>Spermatophyta</taxon>
        <taxon>Magnoliopsida</taxon>
        <taxon>eudicotyledons</taxon>
        <taxon>Gunneridae</taxon>
        <taxon>Pentapetalae</taxon>
        <taxon>asterids</taxon>
        <taxon>lamiids</taxon>
        <taxon>Lamiales</taxon>
        <taxon>Oleaceae</taxon>
        <taxon>Oleeae</taxon>
        <taxon>Olea</taxon>
    </lineage>
</organism>
<evidence type="ECO:0000256" key="4">
    <source>
        <dbReference type="ARBA" id="ARBA00022970"/>
    </source>
</evidence>
<evidence type="ECO:0000256" key="5">
    <source>
        <dbReference type="ARBA" id="ARBA00022989"/>
    </source>
</evidence>
<dbReference type="EMBL" id="CACTIH010005686">
    <property type="protein sequence ID" value="CAA3000350.1"/>
    <property type="molecule type" value="Genomic_DNA"/>
</dbReference>
<gene>
    <name evidence="10" type="ORF">OLEA9_A074898</name>
</gene>
<keyword evidence="2" id="KW-0813">Transport</keyword>
<keyword evidence="4" id="KW-0029">Amino-acid transport</keyword>
<evidence type="ECO:0000256" key="2">
    <source>
        <dbReference type="ARBA" id="ARBA00022448"/>
    </source>
</evidence>
<keyword evidence="6 8" id="KW-0472">Membrane</keyword>
<evidence type="ECO:0000313" key="10">
    <source>
        <dbReference type="EMBL" id="CAA3000350.1"/>
    </source>
</evidence>
<feature type="transmembrane region" description="Helical" evidence="8">
    <location>
        <begin position="401"/>
        <end position="420"/>
    </location>
</feature>
<dbReference type="PANTHER" id="PTHR48017">
    <property type="entry name" value="OS05G0424000 PROTEIN-RELATED"/>
    <property type="match status" value="1"/>
</dbReference>
<dbReference type="AlphaFoldDB" id="A0A8S0T8X9"/>